<reference evidence="1 2" key="1">
    <citation type="submission" date="2019-04" db="EMBL/GenBank/DDBJ databases">
        <title>Friends and foes A comparative genomics study of 23 Aspergillus species from section Flavi.</title>
        <authorList>
            <consortium name="DOE Joint Genome Institute"/>
            <person name="Kjaerbolling I."/>
            <person name="Vesth T."/>
            <person name="Frisvad J.C."/>
            <person name="Nybo J.L."/>
            <person name="Theobald S."/>
            <person name="Kildgaard S."/>
            <person name="Isbrandt T."/>
            <person name="Kuo A."/>
            <person name="Sato A."/>
            <person name="Lyhne E.K."/>
            <person name="Kogle M.E."/>
            <person name="Wiebenga A."/>
            <person name="Kun R.S."/>
            <person name="Lubbers R.J."/>
            <person name="Makela M.R."/>
            <person name="Barry K."/>
            <person name="Chovatia M."/>
            <person name="Clum A."/>
            <person name="Daum C."/>
            <person name="Haridas S."/>
            <person name="He G."/>
            <person name="LaButti K."/>
            <person name="Lipzen A."/>
            <person name="Mondo S."/>
            <person name="Riley R."/>
            <person name="Salamov A."/>
            <person name="Simmons B.A."/>
            <person name="Magnuson J.K."/>
            <person name="Henrissat B."/>
            <person name="Mortensen U.H."/>
            <person name="Larsen T.O."/>
            <person name="Devries R.P."/>
            <person name="Grigoriev I.V."/>
            <person name="Machida M."/>
            <person name="Baker S.E."/>
            <person name="Andersen M.R."/>
        </authorList>
    </citation>
    <scope>NUCLEOTIDE SEQUENCE [LARGE SCALE GENOMIC DNA]</scope>
    <source>
        <strain evidence="1 2">CBS 151.66</strain>
    </source>
</reference>
<accession>A0A5N5WMH6</accession>
<proteinExistence type="predicted"/>
<gene>
    <name evidence="1" type="ORF">BDV29DRAFT_182253</name>
</gene>
<dbReference type="Proteomes" id="UP000326565">
    <property type="component" value="Unassembled WGS sequence"/>
</dbReference>
<organism evidence="1 2">
    <name type="scientific">Aspergillus leporis</name>
    <dbReference type="NCBI Taxonomy" id="41062"/>
    <lineage>
        <taxon>Eukaryota</taxon>
        <taxon>Fungi</taxon>
        <taxon>Dikarya</taxon>
        <taxon>Ascomycota</taxon>
        <taxon>Pezizomycotina</taxon>
        <taxon>Eurotiomycetes</taxon>
        <taxon>Eurotiomycetidae</taxon>
        <taxon>Eurotiales</taxon>
        <taxon>Aspergillaceae</taxon>
        <taxon>Aspergillus</taxon>
        <taxon>Aspergillus subgen. Circumdati</taxon>
    </lineage>
</organism>
<name>A0A5N5WMH6_9EURO</name>
<evidence type="ECO:0000313" key="1">
    <source>
        <dbReference type="EMBL" id="KAB8069751.1"/>
    </source>
</evidence>
<protein>
    <submittedName>
        <fullName evidence="1">Uncharacterized protein</fullName>
    </submittedName>
</protein>
<dbReference type="AlphaFoldDB" id="A0A5N5WMH6"/>
<keyword evidence="2" id="KW-1185">Reference proteome</keyword>
<dbReference type="EMBL" id="ML732328">
    <property type="protein sequence ID" value="KAB8069751.1"/>
    <property type="molecule type" value="Genomic_DNA"/>
</dbReference>
<evidence type="ECO:0000313" key="2">
    <source>
        <dbReference type="Proteomes" id="UP000326565"/>
    </source>
</evidence>
<sequence>MRNLRLDEQFHTEAILGHFPELTDQFLWVLAEDLPTAGHDQHGGWKHEGMSEEGDVPLDMFGDCRDCRDRRGIARRPVQLARRGYSLCGNWGYRTSALGLPLRGRYTRGRRARYNLGLEGDVGYLCHLCSGGGRGRGGRPRCLRLRCGDAGMRRVWIRQL</sequence>